<dbReference type="HOGENOM" id="CLU_2061488_0_0_1"/>
<name>H6C127_EXODN</name>
<dbReference type="AlphaFoldDB" id="H6C127"/>
<reference evidence="1" key="1">
    <citation type="submission" date="2011-07" db="EMBL/GenBank/DDBJ databases">
        <title>The Genome Sequence of Exophiala (Wangiella) dermatitidis NIH/UT8656.</title>
        <authorList>
            <consortium name="The Broad Institute Genome Sequencing Platform"/>
            <person name="Cuomo C."/>
            <person name="Wang Z."/>
            <person name="Hunicke-Smith S."/>
            <person name="Szanislo P.J."/>
            <person name="Earl A."/>
            <person name="Young S.K."/>
            <person name="Zeng Q."/>
            <person name="Gargeya S."/>
            <person name="Fitzgerald M."/>
            <person name="Haas B."/>
            <person name="Abouelleil A."/>
            <person name="Alvarado L."/>
            <person name="Arachchi H.M."/>
            <person name="Berlin A."/>
            <person name="Brown A."/>
            <person name="Chapman S.B."/>
            <person name="Chen Z."/>
            <person name="Dunbar C."/>
            <person name="Freedman E."/>
            <person name="Gearin G."/>
            <person name="Gellesch M."/>
            <person name="Goldberg J."/>
            <person name="Griggs A."/>
            <person name="Gujja S."/>
            <person name="Heiman D."/>
            <person name="Howarth C."/>
            <person name="Larson L."/>
            <person name="Lui A."/>
            <person name="MacDonald P.J.P."/>
            <person name="Montmayeur A."/>
            <person name="Murphy C."/>
            <person name="Neiman D."/>
            <person name="Pearson M."/>
            <person name="Priest M."/>
            <person name="Roberts A."/>
            <person name="Saif S."/>
            <person name="Shea T."/>
            <person name="Shenoy N."/>
            <person name="Sisk P."/>
            <person name="Stolte C."/>
            <person name="Sykes S."/>
            <person name="Wortman J."/>
            <person name="Nusbaum C."/>
            <person name="Birren B."/>
        </authorList>
    </citation>
    <scope>NUCLEOTIDE SEQUENCE</scope>
    <source>
        <strain evidence="1">NIH/UT8656</strain>
    </source>
</reference>
<gene>
    <name evidence="1" type="ORF">HMPREF1120_04579</name>
</gene>
<accession>H6C127</accession>
<dbReference type="EMBL" id="JH226133">
    <property type="protein sequence ID" value="EHY56498.1"/>
    <property type="molecule type" value="Genomic_DNA"/>
</dbReference>
<dbReference type="Proteomes" id="UP000007304">
    <property type="component" value="Unassembled WGS sequence"/>
</dbReference>
<protein>
    <submittedName>
        <fullName evidence="1">Uncharacterized protein</fullName>
    </submittedName>
</protein>
<dbReference type="VEuPathDB" id="FungiDB:HMPREF1120_04579"/>
<evidence type="ECO:0000313" key="2">
    <source>
        <dbReference type="Proteomes" id="UP000007304"/>
    </source>
</evidence>
<dbReference type="GeneID" id="20309218"/>
<dbReference type="InParanoid" id="H6C127"/>
<evidence type="ECO:0000313" key="1">
    <source>
        <dbReference type="EMBL" id="EHY56498.1"/>
    </source>
</evidence>
<organism evidence="1 2">
    <name type="scientific">Exophiala dermatitidis (strain ATCC 34100 / CBS 525.76 / NIH/UT8656)</name>
    <name type="common">Black yeast</name>
    <name type="synonym">Wangiella dermatitidis</name>
    <dbReference type="NCBI Taxonomy" id="858893"/>
    <lineage>
        <taxon>Eukaryota</taxon>
        <taxon>Fungi</taxon>
        <taxon>Dikarya</taxon>
        <taxon>Ascomycota</taxon>
        <taxon>Pezizomycotina</taxon>
        <taxon>Eurotiomycetes</taxon>
        <taxon>Chaetothyriomycetidae</taxon>
        <taxon>Chaetothyriales</taxon>
        <taxon>Herpotrichiellaceae</taxon>
        <taxon>Exophiala</taxon>
    </lineage>
</organism>
<dbReference type="RefSeq" id="XP_009156959.1">
    <property type="nucleotide sequence ID" value="XM_009158711.1"/>
</dbReference>
<sequence length="119" mass="12958">MWENGTAGTVASLEAFSVLRKGAVGPPPAAGTKDLFNISSTRRPLQQQNTSCTLRLWYPSLTRTTRTLFRNKSCSNSPLFEYSGLPGTSKRGHGATTSCRNKRPFHCFEDTAASQASKS</sequence>
<proteinExistence type="predicted"/>
<keyword evidence="2" id="KW-1185">Reference proteome</keyword>